<name>A0A0S8G326_UNCW3</name>
<evidence type="ECO:0008006" key="4">
    <source>
        <dbReference type="Google" id="ProtNLM"/>
    </source>
</evidence>
<comment type="caution">
    <text evidence="2">The sequence shown here is derived from an EMBL/GenBank/DDBJ whole genome shotgun (WGS) entry which is preliminary data.</text>
</comment>
<sequence>MKHVYTVVIIAALLCTSAAYATVWYVHPDSVMNCIQDCLDSCSAGDTVLVGPGIYYEHIEWPNTQGIDLISQYGVDMTYADGSGTGYVISIMIAVDTATKISGFTIQNGYRAGVRCA</sequence>
<dbReference type="SUPFAM" id="SSF51126">
    <property type="entry name" value="Pectin lyase-like"/>
    <property type="match status" value="1"/>
</dbReference>
<dbReference type="Gene3D" id="2.160.20.10">
    <property type="entry name" value="Single-stranded right-handed beta-helix, Pectin lyase-like"/>
    <property type="match status" value="1"/>
</dbReference>
<dbReference type="AlphaFoldDB" id="A0A0S8G326"/>
<dbReference type="InterPro" id="IPR011050">
    <property type="entry name" value="Pectin_lyase_fold/virulence"/>
</dbReference>
<feature type="signal peptide" evidence="1">
    <location>
        <begin position="1"/>
        <end position="21"/>
    </location>
</feature>
<evidence type="ECO:0000256" key="1">
    <source>
        <dbReference type="SAM" id="SignalP"/>
    </source>
</evidence>
<dbReference type="EMBL" id="LJUO01000233">
    <property type="protein sequence ID" value="KPK67230.1"/>
    <property type="molecule type" value="Genomic_DNA"/>
</dbReference>
<evidence type="ECO:0000313" key="3">
    <source>
        <dbReference type="Proteomes" id="UP000051096"/>
    </source>
</evidence>
<proteinExistence type="predicted"/>
<accession>A0A0S8G326</accession>
<evidence type="ECO:0000313" key="2">
    <source>
        <dbReference type="EMBL" id="KPK67230.1"/>
    </source>
</evidence>
<feature type="non-terminal residue" evidence="2">
    <location>
        <position position="117"/>
    </location>
</feature>
<feature type="chain" id="PRO_5006646631" description="Right handed beta helix domain-containing protein" evidence="1">
    <location>
        <begin position="22"/>
        <end position="117"/>
    </location>
</feature>
<keyword evidence="1" id="KW-0732">Signal</keyword>
<gene>
    <name evidence="2" type="ORF">AMJ87_13700</name>
</gene>
<protein>
    <recommendedName>
        <fullName evidence="4">Right handed beta helix domain-containing protein</fullName>
    </recommendedName>
</protein>
<dbReference type="Proteomes" id="UP000051096">
    <property type="component" value="Unassembled WGS sequence"/>
</dbReference>
<reference evidence="2 3" key="1">
    <citation type="journal article" date="2015" name="Microbiome">
        <title>Genomic resolution of linkages in carbon, nitrogen, and sulfur cycling among widespread estuary sediment bacteria.</title>
        <authorList>
            <person name="Baker B.J."/>
            <person name="Lazar C.S."/>
            <person name="Teske A.P."/>
            <person name="Dick G.J."/>
        </authorList>
    </citation>
    <scope>NUCLEOTIDE SEQUENCE [LARGE SCALE GENOMIC DNA]</scope>
    <source>
        <strain evidence="2">SM23_60</strain>
    </source>
</reference>
<dbReference type="InterPro" id="IPR012334">
    <property type="entry name" value="Pectin_lyas_fold"/>
</dbReference>
<organism evidence="2 3">
    <name type="scientific">candidate division WOR_3 bacterium SM23_60</name>
    <dbReference type="NCBI Taxonomy" id="1703780"/>
    <lineage>
        <taxon>Bacteria</taxon>
        <taxon>Bacteria division WOR-3</taxon>
    </lineage>
</organism>